<gene>
    <name evidence="2" type="ORF">BCR44DRAFT_63005</name>
</gene>
<evidence type="ECO:0000313" key="3">
    <source>
        <dbReference type="Proteomes" id="UP000193411"/>
    </source>
</evidence>
<keyword evidence="3" id="KW-1185">Reference proteome</keyword>
<comment type="caution">
    <text evidence="2">The sequence shown here is derived from an EMBL/GenBank/DDBJ whole genome shotgun (WGS) entry which is preliminary data.</text>
</comment>
<protein>
    <submittedName>
        <fullName evidence="2">Uncharacterized protein</fullName>
    </submittedName>
</protein>
<organism evidence="2 3">
    <name type="scientific">Catenaria anguillulae PL171</name>
    <dbReference type="NCBI Taxonomy" id="765915"/>
    <lineage>
        <taxon>Eukaryota</taxon>
        <taxon>Fungi</taxon>
        <taxon>Fungi incertae sedis</taxon>
        <taxon>Blastocladiomycota</taxon>
        <taxon>Blastocladiomycetes</taxon>
        <taxon>Blastocladiales</taxon>
        <taxon>Catenariaceae</taxon>
        <taxon>Catenaria</taxon>
    </lineage>
</organism>
<name>A0A1Y2HT31_9FUNG</name>
<feature type="compositionally biased region" description="Low complexity" evidence="1">
    <location>
        <begin position="27"/>
        <end position="38"/>
    </location>
</feature>
<dbReference type="Proteomes" id="UP000193411">
    <property type="component" value="Unassembled WGS sequence"/>
</dbReference>
<dbReference type="EMBL" id="MCFL01000014">
    <property type="protein sequence ID" value="ORZ37094.1"/>
    <property type="molecule type" value="Genomic_DNA"/>
</dbReference>
<dbReference type="AlphaFoldDB" id="A0A1Y2HT31"/>
<feature type="region of interest" description="Disordered" evidence="1">
    <location>
        <begin position="13"/>
        <end position="61"/>
    </location>
</feature>
<accession>A0A1Y2HT31</accession>
<reference evidence="2 3" key="1">
    <citation type="submission" date="2016-07" db="EMBL/GenBank/DDBJ databases">
        <title>Pervasive Adenine N6-methylation of Active Genes in Fungi.</title>
        <authorList>
            <consortium name="DOE Joint Genome Institute"/>
            <person name="Mondo S.J."/>
            <person name="Dannebaum R.O."/>
            <person name="Kuo R.C."/>
            <person name="Labutti K."/>
            <person name="Haridas S."/>
            <person name="Kuo A."/>
            <person name="Salamov A."/>
            <person name="Ahrendt S.R."/>
            <person name="Lipzen A."/>
            <person name="Sullivan W."/>
            <person name="Andreopoulos W.B."/>
            <person name="Clum A."/>
            <person name="Lindquist E."/>
            <person name="Daum C."/>
            <person name="Ramamoorthy G.K."/>
            <person name="Gryganskyi A."/>
            <person name="Culley D."/>
            <person name="Magnuson J.K."/>
            <person name="James T.Y."/>
            <person name="O'Malley M.A."/>
            <person name="Stajich J.E."/>
            <person name="Spatafora J.W."/>
            <person name="Visel A."/>
            <person name="Grigoriev I.V."/>
        </authorList>
    </citation>
    <scope>NUCLEOTIDE SEQUENCE [LARGE SCALE GENOMIC DNA]</scope>
    <source>
        <strain evidence="2 3">PL171</strain>
    </source>
</reference>
<evidence type="ECO:0000256" key="1">
    <source>
        <dbReference type="SAM" id="MobiDB-lite"/>
    </source>
</evidence>
<evidence type="ECO:0000313" key="2">
    <source>
        <dbReference type="EMBL" id="ORZ37094.1"/>
    </source>
</evidence>
<sequence>MAFGEVNCVDVTGPFTLPTRDKPAVFGGEAYAGEGSSATDDPMEVDDEGSVAAGSGQEESV</sequence>
<proteinExistence type="predicted"/>